<keyword evidence="4 7" id="KW-1133">Transmembrane helix</keyword>
<dbReference type="PIRSF" id="PIRSF015840">
    <property type="entry name" value="DUF284_TM_euk"/>
    <property type="match status" value="1"/>
</dbReference>
<evidence type="ECO:0000256" key="5">
    <source>
        <dbReference type="ARBA" id="ARBA00023136"/>
    </source>
</evidence>
<dbReference type="SMR" id="A0A024UXP0"/>
<evidence type="ECO:0000256" key="2">
    <source>
        <dbReference type="ARBA" id="ARBA00009457"/>
    </source>
</evidence>
<comment type="similarity">
    <text evidence="2 6">Belongs to the CDC50/LEM3 family.</text>
</comment>
<dbReference type="InterPro" id="IPR005045">
    <property type="entry name" value="CDC50/LEM3_fam"/>
</dbReference>
<dbReference type="Pfam" id="PF03381">
    <property type="entry name" value="CDC50"/>
    <property type="match status" value="1"/>
</dbReference>
<evidence type="ECO:0000256" key="4">
    <source>
        <dbReference type="ARBA" id="ARBA00022989"/>
    </source>
</evidence>
<proteinExistence type="inferred from homology"/>
<evidence type="ECO:0000313" key="8">
    <source>
        <dbReference type="EMBL" id="ETW15356.1"/>
    </source>
</evidence>
<dbReference type="Proteomes" id="UP000030690">
    <property type="component" value="Unassembled WGS sequence"/>
</dbReference>
<dbReference type="GO" id="GO:0005794">
    <property type="term" value="C:Golgi apparatus"/>
    <property type="evidence" value="ECO:0007669"/>
    <property type="project" value="TreeGrafter"/>
</dbReference>
<dbReference type="PANTHER" id="PTHR10926">
    <property type="entry name" value="CELL CYCLE CONTROL PROTEIN 50"/>
    <property type="match status" value="1"/>
</dbReference>
<accession>A0A024UXP0</accession>
<evidence type="ECO:0000313" key="9">
    <source>
        <dbReference type="Proteomes" id="UP000030690"/>
    </source>
</evidence>
<keyword evidence="5 6" id="KW-0472">Membrane</keyword>
<reference evidence="8 9" key="1">
    <citation type="submission" date="2013-02" db="EMBL/GenBank/DDBJ databases">
        <title>The Genome Annotation of Plasmodium falciparum Vietnam Oak-Knoll (FVO).</title>
        <authorList>
            <consortium name="The Broad Institute Genome Sequencing Platform"/>
            <consortium name="The Broad Institute Genome Sequencing Center for Infectious Disease"/>
            <person name="Neafsey D."/>
            <person name="Hoffman S."/>
            <person name="Volkman S."/>
            <person name="Rosenthal P."/>
            <person name="Walker B."/>
            <person name="Young S.K."/>
            <person name="Zeng Q."/>
            <person name="Gargeya S."/>
            <person name="Fitzgerald M."/>
            <person name="Haas B."/>
            <person name="Abouelleil A."/>
            <person name="Allen A.W."/>
            <person name="Alvarado L."/>
            <person name="Arachchi H.M."/>
            <person name="Berlin A.M."/>
            <person name="Chapman S.B."/>
            <person name="Gainer-Dewar J."/>
            <person name="Goldberg J."/>
            <person name="Griggs A."/>
            <person name="Gujja S."/>
            <person name="Hansen M."/>
            <person name="Howarth C."/>
            <person name="Imamovic A."/>
            <person name="Ireland A."/>
            <person name="Larimer J."/>
            <person name="McCowan C."/>
            <person name="Murphy C."/>
            <person name="Pearson M."/>
            <person name="Poon T.W."/>
            <person name="Priest M."/>
            <person name="Roberts A."/>
            <person name="Saif S."/>
            <person name="Shea T."/>
            <person name="Sisk P."/>
            <person name="Sykes S."/>
            <person name="Wortman J."/>
            <person name="Nusbaum C."/>
            <person name="Birren B."/>
        </authorList>
    </citation>
    <scope>NUCLEOTIDE SEQUENCE [LARGE SCALE GENOMIC DNA]</scope>
    <source>
        <strain evidence="9">Vietnam Oak-Knoll (FVO)</strain>
    </source>
</reference>
<evidence type="ECO:0000256" key="1">
    <source>
        <dbReference type="ARBA" id="ARBA00004141"/>
    </source>
</evidence>
<feature type="transmembrane region" description="Helical" evidence="7">
    <location>
        <begin position="336"/>
        <end position="358"/>
    </location>
</feature>
<evidence type="ECO:0000256" key="3">
    <source>
        <dbReference type="ARBA" id="ARBA00022692"/>
    </source>
</evidence>
<reference evidence="8 9" key="2">
    <citation type="submission" date="2013-02" db="EMBL/GenBank/DDBJ databases">
        <title>The Genome Sequence of Plasmodium falciparum Vietnam Oak-Knoll (FVO).</title>
        <authorList>
            <consortium name="The Broad Institute Genome Sequencing Platform"/>
            <consortium name="The Broad Institute Genome Sequencing Center for Infectious Disease"/>
            <person name="Neafsey D."/>
            <person name="Cheeseman I."/>
            <person name="Volkman S."/>
            <person name="Adams J."/>
            <person name="Walker B."/>
            <person name="Young S.K."/>
            <person name="Zeng Q."/>
            <person name="Gargeya S."/>
            <person name="Fitzgerald M."/>
            <person name="Haas B."/>
            <person name="Abouelleil A."/>
            <person name="Alvarado L."/>
            <person name="Arachchi H.M."/>
            <person name="Berlin A.M."/>
            <person name="Chapman S.B."/>
            <person name="Dewar J."/>
            <person name="Goldberg J."/>
            <person name="Griggs A."/>
            <person name="Gujja S."/>
            <person name="Hansen M."/>
            <person name="Howarth C."/>
            <person name="Imamovic A."/>
            <person name="Larimer J."/>
            <person name="McCowan C."/>
            <person name="Murphy C."/>
            <person name="Neiman D."/>
            <person name="Pearson M."/>
            <person name="Priest M."/>
            <person name="Roberts A."/>
            <person name="Saif S."/>
            <person name="Shea T."/>
            <person name="Sisk P."/>
            <person name="Sykes S."/>
            <person name="Wortman J."/>
            <person name="Nusbaum C."/>
            <person name="Birren B."/>
        </authorList>
    </citation>
    <scope>NUCLEOTIDE SEQUENCE [LARGE SCALE GENOMIC DNA]</scope>
    <source>
        <strain evidence="9">Vietnam Oak-Knoll (FVO)</strain>
    </source>
</reference>
<sequence>MSNLKNDMFISKKKRKFYYKKSSRFVRFLYSFVKWYKMERVVGPVWINKYSSMIYFLMFLFILNLSVGILILILSSKYIECRIPYEYKGETFTKYSIVKVTPEQCKGQKNLKELNGNINVHYEILGMQQNHYKFVSGMKKEQLNGNIFLKKEELEECYPLITFSEGKKKKKLLHPCGIFPWNVFTDSYIFYDKEPDEVPFPTPLPLKQNVEEITIKYYRQFYKNPSPQNVQLYKDHIYFWMEPDIQYERLQENKETNEKLLVLPQTLKYNQAGKAIENSHFINWMIPSALNYIKRLYGKLYIPLKFPFYIYIENNFKINDTKIIVISTSQYYMRTFLIGFIFIIISIIALILCIFYLIRMNKYENK</sequence>
<protein>
    <recommendedName>
        <fullName evidence="10">LEM3/CDC50 family protein</fullName>
    </recommendedName>
</protein>
<evidence type="ECO:0008006" key="10">
    <source>
        <dbReference type="Google" id="ProtNLM"/>
    </source>
</evidence>
<evidence type="ECO:0000256" key="7">
    <source>
        <dbReference type="SAM" id="Phobius"/>
    </source>
</evidence>
<dbReference type="GO" id="GO:0005783">
    <property type="term" value="C:endoplasmic reticulum"/>
    <property type="evidence" value="ECO:0007669"/>
    <property type="project" value="TreeGrafter"/>
</dbReference>
<dbReference type="AlphaFoldDB" id="A0A024UXP0"/>
<dbReference type="OrthoDB" id="340608at2759"/>
<organism evidence="8 9">
    <name type="scientific">Plasmodium falciparum Vietnam Oak-Knoll</name>
    <name type="common">FVO</name>
    <dbReference type="NCBI Taxonomy" id="1036723"/>
    <lineage>
        <taxon>Eukaryota</taxon>
        <taxon>Sar</taxon>
        <taxon>Alveolata</taxon>
        <taxon>Apicomplexa</taxon>
        <taxon>Aconoidasida</taxon>
        <taxon>Haemosporida</taxon>
        <taxon>Plasmodiidae</taxon>
        <taxon>Plasmodium</taxon>
        <taxon>Plasmodium (Laverania)</taxon>
    </lineage>
</organism>
<comment type="subcellular location">
    <subcellularLocation>
        <location evidence="1">Membrane</location>
        <topology evidence="1">Multi-pass membrane protein</topology>
    </subcellularLocation>
</comment>
<feature type="transmembrane region" description="Helical" evidence="7">
    <location>
        <begin position="53"/>
        <end position="74"/>
    </location>
</feature>
<dbReference type="GO" id="GO:0005886">
    <property type="term" value="C:plasma membrane"/>
    <property type="evidence" value="ECO:0007669"/>
    <property type="project" value="TreeGrafter"/>
</dbReference>
<evidence type="ECO:0000256" key="6">
    <source>
        <dbReference type="PIRNR" id="PIRNR015840"/>
    </source>
</evidence>
<gene>
    <name evidence="8" type="ORF">PFFVO_05650</name>
</gene>
<keyword evidence="3 7" id="KW-0812">Transmembrane</keyword>
<dbReference type="PANTHER" id="PTHR10926:SF0">
    <property type="entry name" value="CDC50, ISOFORM A"/>
    <property type="match status" value="1"/>
</dbReference>
<dbReference type="EMBL" id="KI925184">
    <property type="protein sequence ID" value="ETW15356.1"/>
    <property type="molecule type" value="Genomic_DNA"/>
</dbReference>
<name>A0A024UXP0_PLAFA</name>